<protein>
    <submittedName>
        <fullName evidence="1">Uncharacterized protein</fullName>
    </submittedName>
</protein>
<organism evidence="1 2">
    <name type="scientific">Phakopsora pachyrhizi</name>
    <name type="common">Asian soybean rust disease fungus</name>
    <dbReference type="NCBI Taxonomy" id="170000"/>
    <lineage>
        <taxon>Eukaryota</taxon>
        <taxon>Fungi</taxon>
        <taxon>Dikarya</taxon>
        <taxon>Basidiomycota</taxon>
        <taxon>Pucciniomycotina</taxon>
        <taxon>Pucciniomycetes</taxon>
        <taxon>Pucciniales</taxon>
        <taxon>Phakopsoraceae</taxon>
        <taxon>Phakopsora</taxon>
    </lineage>
</organism>
<reference evidence="1" key="1">
    <citation type="submission" date="2022-06" db="EMBL/GenBank/DDBJ databases">
        <authorList>
            <consortium name="SYNGENTA / RWTH Aachen University"/>
        </authorList>
    </citation>
    <scope>NUCLEOTIDE SEQUENCE</scope>
</reference>
<comment type="caution">
    <text evidence="1">The sequence shown here is derived from an EMBL/GenBank/DDBJ whole genome shotgun (WGS) entry which is preliminary data.</text>
</comment>
<sequence length="93" mass="10755">MRLPRLFEGVALDWFVTKSEIENPHDWKAWKVLIKYHCGTRLWKKNMIKDVQKKTKESIEADASGIPVLVVPQGLDDDQAFKFIQDEKAKAGK</sequence>
<proteinExistence type="predicted"/>
<accession>A0AAV0BAF5</accession>
<evidence type="ECO:0000313" key="1">
    <source>
        <dbReference type="EMBL" id="CAH7682766.1"/>
    </source>
</evidence>
<dbReference type="AlphaFoldDB" id="A0AAV0BAF5"/>
<gene>
    <name evidence="1" type="ORF">PPACK8108_LOCUS15866</name>
</gene>
<dbReference type="EMBL" id="CALTRL010004280">
    <property type="protein sequence ID" value="CAH7682766.1"/>
    <property type="molecule type" value="Genomic_DNA"/>
</dbReference>
<keyword evidence="2" id="KW-1185">Reference proteome</keyword>
<evidence type="ECO:0000313" key="2">
    <source>
        <dbReference type="Proteomes" id="UP001153365"/>
    </source>
</evidence>
<name>A0AAV0BAF5_PHAPC</name>
<dbReference type="Proteomes" id="UP001153365">
    <property type="component" value="Unassembled WGS sequence"/>
</dbReference>